<evidence type="ECO:0008006" key="4">
    <source>
        <dbReference type="Google" id="ProtNLM"/>
    </source>
</evidence>
<sequence length="387" mass="42634">MKAERAGSILPHRVLRPQGGDPRRRSLFWPAVGFAAFVLLPTLLAAAYYYLIAADRYVTEFRYAVRGGAASLGNETDQVAVSMGSGAALQAAADSFILEDYLRSYAAVSDVERTLPLRDMLGRDGGDPIRRYNVNLPPEEIIDFWNGALDVRFDVVTGITSVSVALYTPEDSAAVARALAEELGILVDKLSEQAREEMLAYVEGEFVVAEQRLRESLDAIEEFRRENELVSPTETAELGSTVIATLTSEVTELRVRLRSLMVNVPNSPQIPVLTDRIASLEAQLAAERAALGGRSADSALPGQLSLFERLQNEYLIARDIYISTLELRQKARSNATLSMAQLVVFVPPRPAVWSIEPVRWLEVLIVFSAAFLVWLIGRILLASLRTP</sequence>
<dbReference type="AlphaFoldDB" id="A0A8J7M7Z2"/>
<dbReference type="EMBL" id="JAEHHL010000007">
    <property type="protein sequence ID" value="MBK0399981.1"/>
    <property type="molecule type" value="Genomic_DNA"/>
</dbReference>
<keyword evidence="1" id="KW-0472">Membrane</keyword>
<keyword evidence="1" id="KW-1133">Transmembrane helix</keyword>
<organism evidence="2 3">
    <name type="scientific">Thermohalobaculum xanthum</name>
    <dbReference type="NCBI Taxonomy" id="2753746"/>
    <lineage>
        <taxon>Bacteria</taxon>
        <taxon>Pseudomonadati</taxon>
        <taxon>Pseudomonadota</taxon>
        <taxon>Alphaproteobacteria</taxon>
        <taxon>Rhodobacterales</taxon>
        <taxon>Paracoccaceae</taxon>
        <taxon>Thermohalobaculum</taxon>
    </lineage>
</organism>
<gene>
    <name evidence="2" type="ORF">H0I76_12335</name>
</gene>
<comment type="caution">
    <text evidence="2">The sequence shown here is derived from an EMBL/GenBank/DDBJ whole genome shotgun (WGS) entry which is preliminary data.</text>
</comment>
<proteinExistence type="predicted"/>
<dbReference type="Proteomes" id="UP000655420">
    <property type="component" value="Unassembled WGS sequence"/>
</dbReference>
<dbReference type="PANTHER" id="PTHR32309:SF13">
    <property type="entry name" value="FERRIC ENTEROBACTIN TRANSPORT PROTEIN FEPE"/>
    <property type="match status" value="1"/>
</dbReference>
<reference evidence="2" key="1">
    <citation type="submission" date="2020-12" db="EMBL/GenBank/DDBJ databases">
        <title>Bacterial taxonomy.</title>
        <authorList>
            <person name="Pan X."/>
        </authorList>
    </citation>
    <scope>NUCLEOTIDE SEQUENCE</scope>
    <source>
        <strain evidence="2">M0105</strain>
    </source>
</reference>
<dbReference type="GO" id="GO:0004713">
    <property type="term" value="F:protein tyrosine kinase activity"/>
    <property type="evidence" value="ECO:0007669"/>
    <property type="project" value="TreeGrafter"/>
</dbReference>
<dbReference type="RefSeq" id="WP_200610227.1">
    <property type="nucleotide sequence ID" value="NZ_JAEHHL010000007.1"/>
</dbReference>
<protein>
    <recommendedName>
        <fullName evidence="4">Capsular polysaccharide transport system permease protein</fullName>
    </recommendedName>
</protein>
<evidence type="ECO:0000256" key="1">
    <source>
        <dbReference type="SAM" id="Phobius"/>
    </source>
</evidence>
<evidence type="ECO:0000313" key="3">
    <source>
        <dbReference type="Proteomes" id="UP000655420"/>
    </source>
</evidence>
<dbReference type="InterPro" id="IPR050445">
    <property type="entry name" value="Bact_polysacc_biosynth/exp"/>
</dbReference>
<accession>A0A8J7M7Z2</accession>
<keyword evidence="1" id="KW-0812">Transmembrane</keyword>
<dbReference type="GO" id="GO:0005886">
    <property type="term" value="C:plasma membrane"/>
    <property type="evidence" value="ECO:0007669"/>
    <property type="project" value="TreeGrafter"/>
</dbReference>
<evidence type="ECO:0000313" key="2">
    <source>
        <dbReference type="EMBL" id="MBK0399981.1"/>
    </source>
</evidence>
<dbReference type="PANTHER" id="PTHR32309">
    <property type="entry name" value="TYROSINE-PROTEIN KINASE"/>
    <property type="match status" value="1"/>
</dbReference>
<keyword evidence="3" id="KW-1185">Reference proteome</keyword>
<feature type="transmembrane region" description="Helical" evidence="1">
    <location>
        <begin position="360"/>
        <end position="381"/>
    </location>
</feature>
<name>A0A8J7M7Z2_9RHOB</name>
<feature type="transmembrane region" description="Helical" evidence="1">
    <location>
        <begin position="27"/>
        <end position="51"/>
    </location>
</feature>